<protein>
    <submittedName>
        <fullName evidence="2">Uncharacterized protein</fullName>
    </submittedName>
</protein>
<gene>
    <name evidence="2" type="ORF">U9M48_004497</name>
</gene>
<dbReference type="AlphaFoldDB" id="A0AAQ3PK17"/>
<dbReference type="EMBL" id="CP144745">
    <property type="protein sequence ID" value="WVZ53579.1"/>
    <property type="molecule type" value="Genomic_DNA"/>
</dbReference>
<sequence>MGRCHRPPSRPPMNSEHSHFKIGSHDDWQETRRPSAADRHPQPRLSKLSTPPATCLFRAKLPLPVPTSLGQGVAARHVH</sequence>
<proteinExistence type="predicted"/>
<feature type="compositionally biased region" description="Basic and acidic residues" evidence="1">
    <location>
        <begin position="16"/>
        <end position="41"/>
    </location>
</feature>
<feature type="region of interest" description="Disordered" evidence="1">
    <location>
        <begin position="1"/>
        <end position="79"/>
    </location>
</feature>
<name>A0AAQ3PK17_PASNO</name>
<dbReference type="Proteomes" id="UP001341281">
    <property type="component" value="Chromosome 01"/>
</dbReference>
<evidence type="ECO:0000313" key="3">
    <source>
        <dbReference type="Proteomes" id="UP001341281"/>
    </source>
</evidence>
<reference evidence="2 3" key="1">
    <citation type="submission" date="2024-02" db="EMBL/GenBank/DDBJ databases">
        <title>High-quality chromosome-scale genome assembly of Pensacola bahiagrass (Paspalum notatum Flugge var. saurae).</title>
        <authorList>
            <person name="Vega J.M."/>
            <person name="Podio M."/>
            <person name="Orjuela J."/>
            <person name="Siena L.A."/>
            <person name="Pessino S.C."/>
            <person name="Combes M.C."/>
            <person name="Mariac C."/>
            <person name="Albertini E."/>
            <person name="Pupilli F."/>
            <person name="Ortiz J.P.A."/>
            <person name="Leblanc O."/>
        </authorList>
    </citation>
    <scope>NUCLEOTIDE SEQUENCE [LARGE SCALE GENOMIC DNA]</scope>
    <source>
        <strain evidence="2">R1</strain>
        <tissue evidence="2">Leaf</tissue>
    </source>
</reference>
<evidence type="ECO:0000256" key="1">
    <source>
        <dbReference type="SAM" id="MobiDB-lite"/>
    </source>
</evidence>
<accession>A0AAQ3PK17</accession>
<evidence type="ECO:0000313" key="2">
    <source>
        <dbReference type="EMBL" id="WVZ53579.1"/>
    </source>
</evidence>
<organism evidence="2 3">
    <name type="scientific">Paspalum notatum var. saurae</name>
    <dbReference type="NCBI Taxonomy" id="547442"/>
    <lineage>
        <taxon>Eukaryota</taxon>
        <taxon>Viridiplantae</taxon>
        <taxon>Streptophyta</taxon>
        <taxon>Embryophyta</taxon>
        <taxon>Tracheophyta</taxon>
        <taxon>Spermatophyta</taxon>
        <taxon>Magnoliopsida</taxon>
        <taxon>Liliopsida</taxon>
        <taxon>Poales</taxon>
        <taxon>Poaceae</taxon>
        <taxon>PACMAD clade</taxon>
        <taxon>Panicoideae</taxon>
        <taxon>Andropogonodae</taxon>
        <taxon>Paspaleae</taxon>
        <taxon>Paspalinae</taxon>
        <taxon>Paspalum</taxon>
    </lineage>
</organism>
<keyword evidence="3" id="KW-1185">Reference proteome</keyword>